<evidence type="ECO:0000256" key="1">
    <source>
        <dbReference type="ARBA" id="ARBA00004141"/>
    </source>
</evidence>
<dbReference type="Pfam" id="PF04140">
    <property type="entry name" value="ICMT"/>
    <property type="match status" value="1"/>
</dbReference>
<dbReference type="GO" id="GO:0032259">
    <property type="term" value="P:methylation"/>
    <property type="evidence" value="ECO:0007669"/>
    <property type="project" value="UniProtKB-KW"/>
</dbReference>
<comment type="similarity">
    <text evidence="2 10">Belongs to the class VI-like SAM-binding methyltransferase superfamily. Isoprenylcysteine carboxyl methyltransferase family.</text>
</comment>
<evidence type="ECO:0000313" key="12">
    <source>
        <dbReference type="EMBL" id="CEM30057.1"/>
    </source>
</evidence>
<dbReference type="PROSITE" id="PS51564">
    <property type="entry name" value="SAM_ICMT"/>
    <property type="match status" value="1"/>
</dbReference>
<keyword evidence="4 10" id="KW-0489">Methyltransferase</keyword>
<dbReference type="PANTHER" id="PTHR12714:SF9">
    <property type="entry name" value="PROTEIN-S-ISOPRENYLCYSTEINE O-METHYLTRANSFERASE"/>
    <property type="match status" value="1"/>
</dbReference>
<evidence type="ECO:0000256" key="10">
    <source>
        <dbReference type="RuleBase" id="RU362022"/>
    </source>
</evidence>
<dbReference type="EMBL" id="CDMZ01001273">
    <property type="protein sequence ID" value="CEM30057.1"/>
    <property type="molecule type" value="Genomic_DNA"/>
</dbReference>
<feature type="compositionally biased region" description="Polar residues" evidence="11">
    <location>
        <begin position="327"/>
        <end position="357"/>
    </location>
</feature>
<accession>A0A0G4GJG8</accession>
<dbReference type="Gene3D" id="1.20.120.1630">
    <property type="match status" value="1"/>
</dbReference>
<comment type="catalytic activity">
    <reaction evidence="10">
        <text>[protein]-C-terminal S-[(2E,6E)-farnesyl]-L-cysteine + S-adenosyl-L-methionine = [protein]-C-terminal S-[(2E,6E)-farnesyl]-L-cysteine methyl ester + S-adenosyl-L-homocysteine</text>
        <dbReference type="Rhea" id="RHEA:21672"/>
        <dbReference type="Rhea" id="RHEA-COMP:12125"/>
        <dbReference type="Rhea" id="RHEA-COMP:12126"/>
        <dbReference type="ChEBI" id="CHEBI:57856"/>
        <dbReference type="ChEBI" id="CHEBI:59789"/>
        <dbReference type="ChEBI" id="CHEBI:90510"/>
        <dbReference type="ChEBI" id="CHEBI:90511"/>
        <dbReference type="EC" id="2.1.1.100"/>
    </reaction>
</comment>
<keyword evidence="7 10" id="KW-0812">Transmembrane</keyword>
<evidence type="ECO:0000256" key="9">
    <source>
        <dbReference type="ARBA" id="ARBA00023136"/>
    </source>
</evidence>
<dbReference type="EC" id="2.1.1.100" evidence="3 10"/>
<dbReference type="PANTHER" id="PTHR12714">
    <property type="entry name" value="PROTEIN-S ISOPRENYLCYSTEINE O-METHYLTRANSFERASE"/>
    <property type="match status" value="1"/>
</dbReference>
<sequence>MAYILTVCLWVLFWISGRFEEVDQKKYGVVAAFLSLVLGFTLHPFILISFHPASTFYLELAIFHLAEFLLAAFFHSAELNYENFLLNNGLPYTVAILLACGENSILWGVGVRQWVESSTSGLPAFLRVVSSVGALVSVCGLFFRLLAVWQGGKSFTHKIKGAGEKRSPRLVTQGLYSLCRHPGYLGWTLWVIATQLMLLNLISLCLFTFVTLKFFKQRIEYEEYTLVETFGKDYVEYHRRVPAGLPFIETAPLMDEWLEDHDARHRPVPSLQEWLDAAREEETARESSEAPSCPAETGRGGESGSSAPVLGEQLHSTGLARDGSVGLSDQTIVKTGSAQQASTLSNRVSNRNGETKD</sequence>
<evidence type="ECO:0000256" key="5">
    <source>
        <dbReference type="ARBA" id="ARBA00022679"/>
    </source>
</evidence>
<feature type="transmembrane region" description="Helical" evidence="10">
    <location>
        <begin position="57"/>
        <end position="77"/>
    </location>
</feature>
<keyword evidence="10" id="KW-0256">Endoplasmic reticulum</keyword>
<evidence type="ECO:0000256" key="4">
    <source>
        <dbReference type="ARBA" id="ARBA00022603"/>
    </source>
</evidence>
<name>A0A0G4GJG8_9ALVE</name>
<evidence type="ECO:0000256" key="6">
    <source>
        <dbReference type="ARBA" id="ARBA00022691"/>
    </source>
</evidence>
<keyword evidence="5" id="KW-0808">Transferase</keyword>
<evidence type="ECO:0000256" key="2">
    <source>
        <dbReference type="ARBA" id="ARBA00009140"/>
    </source>
</evidence>
<dbReference type="PhylomeDB" id="A0A0G4GJG8"/>
<feature type="transmembrane region" description="Helical" evidence="10">
    <location>
        <begin position="89"/>
        <end position="112"/>
    </location>
</feature>
<dbReference type="InterPro" id="IPR007269">
    <property type="entry name" value="ICMT_MeTrfase"/>
</dbReference>
<evidence type="ECO:0000256" key="11">
    <source>
        <dbReference type="SAM" id="MobiDB-lite"/>
    </source>
</evidence>
<reference evidence="12" key="1">
    <citation type="submission" date="2014-11" db="EMBL/GenBank/DDBJ databases">
        <authorList>
            <person name="Otto D Thomas"/>
            <person name="Naeem Raeece"/>
        </authorList>
    </citation>
    <scope>NUCLEOTIDE SEQUENCE</scope>
</reference>
<dbReference type="AlphaFoldDB" id="A0A0G4GJG8"/>
<dbReference type="VEuPathDB" id="CryptoDB:Cvel_22168"/>
<feature type="compositionally biased region" description="Basic and acidic residues" evidence="11">
    <location>
        <begin position="277"/>
        <end position="288"/>
    </location>
</feature>
<dbReference type="InterPro" id="IPR025770">
    <property type="entry name" value="PPMT_MeTrfase"/>
</dbReference>
<keyword evidence="8 10" id="KW-1133">Transmembrane helix</keyword>
<feature type="transmembrane region" description="Helical" evidence="10">
    <location>
        <begin position="124"/>
        <end position="147"/>
    </location>
</feature>
<keyword evidence="9 10" id="KW-0472">Membrane</keyword>
<evidence type="ECO:0000256" key="7">
    <source>
        <dbReference type="ARBA" id="ARBA00022692"/>
    </source>
</evidence>
<feature type="transmembrane region" description="Helical" evidence="10">
    <location>
        <begin position="29"/>
        <end position="50"/>
    </location>
</feature>
<keyword evidence="6 10" id="KW-0949">S-adenosyl-L-methionine</keyword>
<gene>
    <name evidence="12" type="ORF">Cvel_22168</name>
</gene>
<evidence type="ECO:0000256" key="3">
    <source>
        <dbReference type="ARBA" id="ARBA00012151"/>
    </source>
</evidence>
<feature type="transmembrane region" description="Helical" evidence="10">
    <location>
        <begin position="187"/>
        <end position="212"/>
    </location>
</feature>
<evidence type="ECO:0000256" key="8">
    <source>
        <dbReference type="ARBA" id="ARBA00022989"/>
    </source>
</evidence>
<organism evidence="12">
    <name type="scientific">Chromera velia CCMP2878</name>
    <dbReference type="NCBI Taxonomy" id="1169474"/>
    <lineage>
        <taxon>Eukaryota</taxon>
        <taxon>Sar</taxon>
        <taxon>Alveolata</taxon>
        <taxon>Colpodellida</taxon>
        <taxon>Chromeraceae</taxon>
        <taxon>Chromera</taxon>
    </lineage>
</organism>
<proteinExistence type="inferred from homology"/>
<comment type="subcellular location">
    <subcellularLocation>
        <location evidence="10">Endoplasmic reticulum membrane</location>
        <topology evidence="10">Multi-pass membrane protein</topology>
    </subcellularLocation>
    <subcellularLocation>
        <location evidence="1">Membrane</location>
        <topology evidence="1">Multi-pass membrane protein</topology>
    </subcellularLocation>
</comment>
<dbReference type="GO" id="GO:0004671">
    <property type="term" value="F:protein C-terminal S-isoprenylcysteine carboxyl O-methyltransferase activity"/>
    <property type="evidence" value="ECO:0007669"/>
    <property type="project" value="UniProtKB-EC"/>
</dbReference>
<feature type="region of interest" description="Disordered" evidence="11">
    <location>
        <begin position="277"/>
        <end position="357"/>
    </location>
</feature>
<dbReference type="GO" id="GO:0005789">
    <property type="term" value="C:endoplasmic reticulum membrane"/>
    <property type="evidence" value="ECO:0007669"/>
    <property type="project" value="UniProtKB-SubCell"/>
</dbReference>
<protein>
    <recommendedName>
        <fullName evidence="3 10">Protein-S-isoprenylcysteine O-methyltransferase</fullName>
        <ecNumber evidence="3 10">2.1.1.100</ecNumber>
    </recommendedName>
</protein>